<evidence type="ECO:0000313" key="3">
    <source>
        <dbReference type="Proteomes" id="UP000001064"/>
    </source>
</evidence>
<dbReference type="InParanoid" id="F1A5F4"/>
<dbReference type="InterPro" id="IPR020984">
    <property type="entry name" value="Speedy"/>
</dbReference>
<dbReference type="eggNOG" id="ENOG502RCQA">
    <property type="taxonomic scope" value="Eukaryota"/>
</dbReference>
<dbReference type="GeneID" id="10510700"/>
<evidence type="ECO:0000256" key="1">
    <source>
        <dbReference type="ARBA" id="ARBA00010932"/>
    </source>
</evidence>
<dbReference type="EMBL" id="GL871594">
    <property type="protein sequence ID" value="EGC28574.1"/>
    <property type="molecule type" value="Genomic_DNA"/>
</dbReference>
<evidence type="ECO:0000313" key="2">
    <source>
        <dbReference type="EMBL" id="EGC28574.1"/>
    </source>
</evidence>
<keyword evidence="3" id="KW-1185">Reference proteome</keyword>
<proteinExistence type="inferred from homology"/>
<dbReference type="OrthoDB" id="16819at2759"/>
<sequence>MTKMMFSKKKKSIDASEKKLGDLKQCLSESSINNKEFLNISNNNIHHKKSSSQIVDIKQQQHQQYLKKMNSSYNNNDLIVDNSIVVQDKNFNSKSQNAGASEIYGNNMEKHPSSAVVNNKPTFSPKNNTIKKIFKKVLEFNKKKDIDPKIYEFIKMIDHHKEFFKRSPEIDRYVMTLAFVYLKKAFPDEDITSELFFYSLYLAWETEEDSTLGLESIIHYIIGSYPSSKNKEKNQRKQEIIEWRMRLRQFHTGKDILWRALDYKTVVEYPQLQKTIKTFPNHEILKRERTNTTSIKFF</sequence>
<dbReference type="AlphaFoldDB" id="F1A5F4"/>
<gene>
    <name evidence="2" type="ORF">DICPUDRAFT_96142</name>
</gene>
<protein>
    <submittedName>
        <fullName evidence="2">Uncharacterized protein</fullName>
    </submittedName>
</protein>
<dbReference type="STRING" id="5786.F1A5F4"/>
<comment type="similarity">
    <text evidence="1">Belongs to the Speedy/Ringo family.</text>
</comment>
<dbReference type="GO" id="GO:0019901">
    <property type="term" value="F:protein kinase binding"/>
    <property type="evidence" value="ECO:0007669"/>
    <property type="project" value="InterPro"/>
</dbReference>
<reference evidence="3" key="1">
    <citation type="journal article" date="2011" name="Genome Biol.">
        <title>Comparative genomics of the social amoebae Dictyostelium discoideum and Dictyostelium purpureum.</title>
        <authorList>
            <consortium name="US DOE Joint Genome Institute (JGI-PGF)"/>
            <person name="Sucgang R."/>
            <person name="Kuo A."/>
            <person name="Tian X."/>
            <person name="Salerno W."/>
            <person name="Parikh A."/>
            <person name="Feasley C.L."/>
            <person name="Dalin E."/>
            <person name="Tu H."/>
            <person name="Huang E."/>
            <person name="Barry K."/>
            <person name="Lindquist E."/>
            <person name="Shapiro H."/>
            <person name="Bruce D."/>
            <person name="Schmutz J."/>
            <person name="Salamov A."/>
            <person name="Fey P."/>
            <person name="Gaudet P."/>
            <person name="Anjard C."/>
            <person name="Babu M.M."/>
            <person name="Basu S."/>
            <person name="Bushmanova Y."/>
            <person name="van der Wel H."/>
            <person name="Katoh-Kurasawa M."/>
            <person name="Dinh C."/>
            <person name="Coutinho P.M."/>
            <person name="Saito T."/>
            <person name="Elias M."/>
            <person name="Schaap P."/>
            <person name="Kay R.R."/>
            <person name="Henrissat B."/>
            <person name="Eichinger L."/>
            <person name="Rivero F."/>
            <person name="Putnam N.H."/>
            <person name="West C.M."/>
            <person name="Loomis W.F."/>
            <person name="Chisholm R.L."/>
            <person name="Shaulsky G."/>
            <person name="Strassmann J.E."/>
            <person name="Queller D.C."/>
            <person name="Kuspa A."/>
            <person name="Grigoriev I.V."/>
        </authorList>
    </citation>
    <scope>NUCLEOTIDE SEQUENCE [LARGE SCALE GENOMIC DNA]</scope>
    <source>
        <strain evidence="3">QSDP1</strain>
    </source>
</reference>
<dbReference type="RefSeq" id="XP_003294898.1">
    <property type="nucleotide sequence ID" value="XM_003294850.1"/>
</dbReference>
<dbReference type="Proteomes" id="UP000001064">
    <property type="component" value="Unassembled WGS sequence"/>
</dbReference>
<dbReference type="VEuPathDB" id="AmoebaDB:DICPUDRAFT_96142"/>
<dbReference type="KEGG" id="dpp:DICPUDRAFT_96142"/>
<accession>F1A5F4</accession>
<name>F1A5F4_DICPU</name>
<dbReference type="Pfam" id="PF11357">
    <property type="entry name" value="Spy1"/>
    <property type="match status" value="1"/>
</dbReference>
<dbReference type="OMA" id="EIIEWRM"/>
<organism evidence="2 3">
    <name type="scientific">Dictyostelium purpureum</name>
    <name type="common">Slime mold</name>
    <dbReference type="NCBI Taxonomy" id="5786"/>
    <lineage>
        <taxon>Eukaryota</taxon>
        <taxon>Amoebozoa</taxon>
        <taxon>Evosea</taxon>
        <taxon>Eumycetozoa</taxon>
        <taxon>Dictyostelia</taxon>
        <taxon>Dictyosteliales</taxon>
        <taxon>Dictyosteliaceae</taxon>
        <taxon>Dictyostelium</taxon>
    </lineage>
</organism>